<dbReference type="InterPro" id="IPR036388">
    <property type="entry name" value="WH-like_DNA-bd_sf"/>
</dbReference>
<keyword evidence="4" id="KW-0175">Coiled coil</keyword>
<dbReference type="Pfam" id="PF00392">
    <property type="entry name" value="GntR"/>
    <property type="match status" value="1"/>
</dbReference>
<feature type="domain" description="HTH gntR-type" evidence="5">
    <location>
        <begin position="41"/>
        <end position="109"/>
    </location>
</feature>
<dbReference type="AlphaFoldDB" id="A0A4V2Q8T7"/>
<accession>A0A4V2Q8T7</accession>
<feature type="coiled-coil region" evidence="4">
    <location>
        <begin position="125"/>
        <end position="152"/>
    </location>
</feature>
<dbReference type="SUPFAM" id="SSF46785">
    <property type="entry name" value="Winged helix' DNA-binding domain"/>
    <property type="match status" value="1"/>
</dbReference>
<dbReference type="GO" id="GO:0003700">
    <property type="term" value="F:DNA-binding transcription factor activity"/>
    <property type="evidence" value="ECO:0007669"/>
    <property type="project" value="InterPro"/>
</dbReference>
<evidence type="ECO:0000256" key="4">
    <source>
        <dbReference type="SAM" id="Coils"/>
    </source>
</evidence>
<gene>
    <name evidence="7" type="ORF">EV210_104239</name>
</gene>
<dbReference type="PROSITE" id="PS51202">
    <property type="entry name" value="RCK_C"/>
    <property type="match status" value="1"/>
</dbReference>
<evidence type="ECO:0000313" key="8">
    <source>
        <dbReference type="Proteomes" id="UP000295063"/>
    </source>
</evidence>
<dbReference type="Gene3D" id="3.30.70.1450">
    <property type="entry name" value="Regulator of K+ conductance, C-terminal domain"/>
    <property type="match status" value="1"/>
</dbReference>
<keyword evidence="2" id="KW-0238">DNA-binding</keyword>
<name>A0A4V2Q8T7_9FIRM</name>
<dbReference type="InterPro" id="IPR036390">
    <property type="entry name" value="WH_DNA-bd_sf"/>
</dbReference>
<dbReference type="SUPFAM" id="SSF116726">
    <property type="entry name" value="TrkA C-terminal domain-like"/>
    <property type="match status" value="1"/>
</dbReference>
<dbReference type="InterPro" id="IPR006037">
    <property type="entry name" value="RCK_C"/>
</dbReference>
<dbReference type="GO" id="GO:0006813">
    <property type="term" value="P:potassium ion transport"/>
    <property type="evidence" value="ECO:0007669"/>
    <property type="project" value="InterPro"/>
</dbReference>
<dbReference type="GO" id="GO:0008324">
    <property type="term" value="F:monoatomic cation transmembrane transporter activity"/>
    <property type="evidence" value="ECO:0007669"/>
    <property type="project" value="InterPro"/>
</dbReference>
<dbReference type="Proteomes" id="UP000295063">
    <property type="component" value="Unassembled WGS sequence"/>
</dbReference>
<dbReference type="Gene3D" id="1.10.10.10">
    <property type="entry name" value="Winged helix-like DNA-binding domain superfamily/Winged helix DNA-binding domain"/>
    <property type="match status" value="1"/>
</dbReference>
<dbReference type="Pfam" id="PF02080">
    <property type="entry name" value="TrkA_C"/>
    <property type="match status" value="1"/>
</dbReference>
<evidence type="ECO:0000256" key="1">
    <source>
        <dbReference type="ARBA" id="ARBA00023015"/>
    </source>
</evidence>
<evidence type="ECO:0000259" key="6">
    <source>
        <dbReference type="PROSITE" id="PS51202"/>
    </source>
</evidence>
<comment type="caution">
    <text evidence="7">The sequence shown here is derived from an EMBL/GenBank/DDBJ whole genome shotgun (WGS) entry which is preliminary data.</text>
</comment>
<keyword evidence="3" id="KW-0804">Transcription</keyword>
<dbReference type="PANTHER" id="PTHR30445">
    <property type="entry name" value="K(+)_H(+) ANTIPORTER SUBUNIT KHTT"/>
    <property type="match status" value="1"/>
</dbReference>
<evidence type="ECO:0000259" key="5">
    <source>
        <dbReference type="PROSITE" id="PS50949"/>
    </source>
</evidence>
<feature type="domain" description="RCK C-terminal" evidence="6">
    <location>
        <begin position="155"/>
        <end position="240"/>
    </location>
</feature>
<dbReference type="PROSITE" id="PS50949">
    <property type="entry name" value="HTH_GNTR"/>
    <property type="match status" value="1"/>
</dbReference>
<keyword evidence="1" id="KW-0805">Transcription regulation</keyword>
<reference evidence="7 8" key="1">
    <citation type="submission" date="2019-03" db="EMBL/GenBank/DDBJ databases">
        <title>Genomic Encyclopedia of Type Strains, Phase IV (KMG-IV): sequencing the most valuable type-strain genomes for metagenomic binning, comparative biology and taxonomic classification.</title>
        <authorList>
            <person name="Goeker M."/>
        </authorList>
    </citation>
    <scope>NUCLEOTIDE SEQUENCE [LARGE SCALE GENOMIC DNA]</scope>
    <source>
        <strain evidence="7 8">DSM 15969</strain>
    </source>
</reference>
<dbReference type="InterPro" id="IPR036721">
    <property type="entry name" value="RCK_C_sf"/>
</dbReference>
<proteinExistence type="predicted"/>
<keyword evidence="8" id="KW-1185">Reference proteome</keyword>
<sequence>MAKGLCGRNSCCTGLLFEIWQKFLYNRGIYVCGVGVLTAPMSMYHSIALDLAQRISNEEFPIGAKISGRTLLASHYNVSSETIRKAVALLKDGNVVTVAQGKEVVVLSVDQAQRFIEHYKNVESVYSLKQELELLLERKQEIDQRLEEIFTNIIGYSDRLRNLTPYNPVEIRVPEHSHLPGKTIADVKLWQRTGATLVAIRRGTEVIISPGPLADIRVDDRLVVVGNADVIQQVTRFIHAEDGLAT</sequence>
<dbReference type="InterPro" id="IPR050144">
    <property type="entry name" value="AAE_transporter"/>
</dbReference>
<dbReference type="GO" id="GO:0003677">
    <property type="term" value="F:DNA binding"/>
    <property type="evidence" value="ECO:0007669"/>
    <property type="project" value="UniProtKB-KW"/>
</dbReference>
<dbReference type="InterPro" id="IPR000524">
    <property type="entry name" value="Tscrpt_reg_HTH_GntR"/>
</dbReference>
<dbReference type="SMART" id="SM00345">
    <property type="entry name" value="HTH_GNTR"/>
    <property type="match status" value="1"/>
</dbReference>
<protein>
    <submittedName>
        <fullName evidence="7">Regulatory GntR family protein</fullName>
    </submittedName>
</protein>
<dbReference type="PANTHER" id="PTHR30445:SF8">
    <property type="entry name" value="K(+)_H(+) ANTIPORTER SUBUNIT KHTT"/>
    <property type="match status" value="1"/>
</dbReference>
<dbReference type="EMBL" id="SLUI01000004">
    <property type="protein sequence ID" value="TCL38257.1"/>
    <property type="molecule type" value="Genomic_DNA"/>
</dbReference>
<evidence type="ECO:0000256" key="2">
    <source>
        <dbReference type="ARBA" id="ARBA00023125"/>
    </source>
</evidence>
<evidence type="ECO:0000313" key="7">
    <source>
        <dbReference type="EMBL" id="TCL38257.1"/>
    </source>
</evidence>
<organism evidence="7 8">
    <name type="scientific">Anaerospora hongkongensis</name>
    <dbReference type="NCBI Taxonomy" id="244830"/>
    <lineage>
        <taxon>Bacteria</taxon>
        <taxon>Bacillati</taxon>
        <taxon>Bacillota</taxon>
        <taxon>Negativicutes</taxon>
        <taxon>Selenomonadales</taxon>
        <taxon>Sporomusaceae</taxon>
        <taxon>Anaerospora</taxon>
    </lineage>
</organism>
<evidence type="ECO:0000256" key="3">
    <source>
        <dbReference type="ARBA" id="ARBA00023163"/>
    </source>
</evidence>